<feature type="region of interest" description="Disordered" evidence="1">
    <location>
        <begin position="662"/>
        <end position="685"/>
    </location>
</feature>
<feature type="compositionally biased region" description="Basic and acidic residues" evidence="1">
    <location>
        <begin position="1204"/>
        <end position="1234"/>
    </location>
</feature>
<gene>
    <name evidence="3" type="ORF">GCM10011491_27270</name>
</gene>
<dbReference type="Pfam" id="PF05170">
    <property type="entry name" value="AsmA"/>
    <property type="match status" value="1"/>
</dbReference>
<evidence type="ECO:0000313" key="3">
    <source>
        <dbReference type="EMBL" id="GGA97540.1"/>
    </source>
</evidence>
<accession>A0A916SFE2</accession>
<dbReference type="InterPro" id="IPR017023">
    <property type="entry name" value="UCP034039"/>
</dbReference>
<sequence>MGRVFVILGGLLVLVLTAALVVPPFIDWTGYRTDFEREASRILGRPVTVAGSANARLLPFPSVTFSDVRVGEKDGQPAMTVERFSMDAELMPFLRGQILIFDMRVEKPRAVIAVDKSGKIDWAIRPAAPFEAATVKLENLRITDGTVILRDAANNREHRITGLNATMSAASLAGPWRFDGRLAFDGHRAGLEVTTGEAKSDGTLRVSARIRPETIPAAFETDGNVTMAQGAPSYKGTFAIKSADIAEKKPALRQAQGEVGPTQGRVTGNAQDEAERPFFAGVRITGDFSADHSKIEMPEFRMEQGPADDPYVVNGKALFDYGSDPRFLINANGQQVLLDGAGQAGSEAVAAVPLSQRMAAFRRLMDSAPIPAIPGSIDLKLPAIIAGDTTIRDVTVEAEPGGDGWNIKQLKADLPGRTKIEAKGKLLVGQNFGFDGDLLLASRQPSGFAAWLTPHVDEAIRRLPGAGFSARVSLHEGEQRADNLELALGGASLKGSFVRSSPLNSLPSMQLSLEGGALDGDALAALAGLFASDSGMSPLFDRDIDVKLKAGPVAQGGLEAASIDTAFRLRHGRFDIDRLILNDLSGATLTATGAFDPFKPEPGASVDTTILSDDLAPLITKLAQRFPHVPLFTALAKRAAAYPGLFTDSELTLVGNAVRSPVRQAQGDGKKAQAGSGQAQGEDGSEFSFSAHGKTGGMDLSVSGMARGNPWGDIPLELSLTGDAKAKEGEALMALIGLPALPLGLAGELEGNISLQGVPSEGMKSQLTLKAPDGTATIDGVFTLRPGDLTSSGKAVVKAADLQPFMAATGYALPGFGMGLPVDLKTDFQFAKDIVRLPNLTGTVDGDAVTAKIEANRADDGTPQLKGEAKFGRLDLGNFVAFMLGPQTFEISGKNKDNVWPDGVFAKAPAFPLLADMTVTADMADAGPLGEISGFSAKVGKTGDGLSLDQLAGTLRGGRLGGGFTLRNTGATALASTQFSWEGGDLGALYSLPENRAPLSGKTKLTASLNGTGKTVGELMASLAGSGALAVDGLVIKGLNGDGLQPIIDAADKTEPNAPAATFEKIAAEHLTPGAFNPSKAELAFTVAGGVARAPSFMLETDRAQLTSDLRVDLAKMAVSAQGSFAFKPGNDAVAGAEPAARFTLEGRYADPALTFDRQPLVQFLTQRVLEREQDRVEAMQAALTEKQRLRREVKLYEARAEERRRAEEARGKAEEEARRKAEAERQAQEEARKAAALRQAQEERERQEPAQTPFQSGSIPKDRPAMPGQSVEEFLKTLEKPAP</sequence>
<feature type="compositionally biased region" description="Basic and acidic residues" evidence="1">
    <location>
        <begin position="1274"/>
        <end position="1284"/>
    </location>
</feature>
<reference evidence="3" key="2">
    <citation type="submission" date="2020-09" db="EMBL/GenBank/DDBJ databases">
        <authorList>
            <person name="Sun Q."/>
            <person name="Zhou Y."/>
        </authorList>
    </citation>
    <scope>NUCLEOTIDE SEQUENCE</scope>
    <source>
        <strain evidence="3">CGMCC 1.15082</strain>
    </source>
</reference>
<name>A0A916SFE2_9HYPH</name>
<comment type="caution">
    <text evidence="3">The sequence shown here is derived from an EMBL/GenBank/DDBJ whole genome shotgun (WGS) entry which is preliminary data.</text>
</comment>
<dbReference type="GO" id="GO:0090313">
    <property type="term" value="P:regulation of protein targeting to membrane"/>
    <property type="evidence" value="ECO:0007669"/>
    <property type="project" value="TreeGrafter"/>
</dbReference>
<dbReference type="PIRSF" id="PIRSF034039">
    <property type="entry name" value="UCP034039"/>
    <property type="match status" value="1"/>
</dbReference>
<dbReference type="PANTHER" id="PTHR30441">
    <property type="entry name" value="DUF748 DOMAIN-CONTAINING PROTEIN"/>
    <property type="match status" value="1"/>
</dbReference>
<dbReference type="InterPro" id="IPR052894">
    <property type="entry name" value="AsmA-related"/>
</dbReference>
<evidence type="ECO:0000313" key="4">
    <source>
        <dbReference type="Proteomes" id="UP000646478"/>
    </source>
</evidence>
<proteinExistence type="predicted"/>
<organism evidence="3 4">
    <name type="scientific">Brucella endophytica</name>
    <dbReference type="NCBI Taxonomy" id="1963359"/>
    <lineage>
        <taxon>Bacteria</taxon>
        <taxon>Pseudomonadati</taxon>
        <taxon>Pseudomonadota</taxon>
        <taxon>Alphaproteobacteria</taxon>
        <taxon>Hyphomicrobiales</taxon>
        <taxon>Brucellaceae</taxon>
        <taxon>Brucella/Ochrobactrum group</taxon>
        <taxon>Brucella</taxon>
    </lineage>
</organism>
<dbReference type="CDD" id="cd22249">
    <property type="entry name" value="UDM1_RNF168_RNF169-like"/>
    <property type="match status" value="1"/>
</dbReference>
<evidence type="ECO:0000259" key="2">
    <source>
        <dbReference type="Pfam" id="PF05170"/>
    </source>
</evidence>
<keyword evidence="4" id="KW-1185">Reference proteome</keyword>
<feature type="domain" description="AsmA" evidence="2">
    <location>
        <begin position="5"/>
        <end position="170"/>
    </location>
</feature>
<protein>
    <recommendedName>
        <fullName evidence="2">AsmA domain-containing protein</fullName>
    </recommendedName>
</protein>
<dbReference type="RefSeq" id="WP_188824732.1">
    <property type="nucleotide sequence ID" value="NZ_BMHH01000010.1"/>
</dbReference>
<dbReference type="Proteomes" id="UP000646478">
    <property type="component" value="Unassembled WGS sequence"/>
</dbReference>
<feature type="region of interest" description="Disordered" evidence="1">
    <location>
        <begin position="1204"/>
        <end position="1284"/>
    </location>
</feature>
<dbReference type="InterPro" id="IPR007844">
    <property type="entry name" value="AsmA"/>
</dbReference>
<dbReference type="EMBL" id="BMHH01000010">
    <property type="protein sequence ID" value="GGA97540.1"/>
    <property type="molecule type" value="Genomic_DNA"/>
</dbReference>
<reference evidence="3" key="1">
    <citation type="journal article" date="2014" name="Int. J. Syst. Evol. Microbiol.">
        <title>Complete genome sequence of Corynebacterium casei LMG S-19264T (=DSM 44701T), isolated from a smear-ripened cheese.</title>
        <authorList>
            <consortium name="US DOE Joint Genome Institute (JGI-PGF)"/>
            <person name="Walter F."/>
            <person name="Albersmeier A."/>
            <person name="Kalinowski J."/>
            <person name="Ruckert C."/>
        </authorList>
    </citation>
    <scope>NUCLEOTIDE SEQUENCE</scope>
    <source>
        <strain evidence="3">CGMCC 1.15082</strain>
    </source>
</reference>
<dbReference type="GO" id="GO:0005886">
    <property type="term" value="C:plasma membrane"/>
    <property type="evidence" value="ECO:0007669"/>
    <property type="project" value="TreeGrafter"/>
</dbReference>
<dbReference type="PANTHER" id="PTHR30441:SF4">
    <property type="entry name" value="PROTEIN ASMA"/>
    <property type="match status" value="1"/>
</dbReference>
<evidence type="ECO:0000256" key="1">
    <source>
        <dbReference type="SAM" id="MobiDB-lite"/>
    </source>
</evidence>